<dbReference type="AlphaFoldDB" id="A0A137PA08"/>
<comment type="similarity">
    <text evidence="3">Belongs to the YAF9 family.</text>
</comment>
<dbReference type="InterPro" id="IPR038704">
    <property type="entry name" value="YEAST_sf"/>
</dbReference>
<dbReference type="Gene3D" id="2.60.40.1970">
    <property type="entry name" value="YEATS domain"/>
    <property type="match status" value="1"/>
</dbReference>
<dbReference type="Proteomes" id="UP000070444">
    <property type="component" value="Unassembled WGS sequence"/>
</dbReference>
<reference evidence="5 6" key="1">
    <citation type="journal article" date="2015" name="Genome Biol. Evol.">
        <title>Phylogenomic analyses indicate that early fungi evolved digesting cell walls of algal ancestors of land plants.</title>
        <authorList>
            <person name="Chang Y."/>
            <person name="Wang S."/>
            <person name="Sekimoto S."/>
            <person name="Aerts A.L."/>
            <person name="Choi C."/>
            <person name="Clum A."/>
            <person name="LaButti K.M."/>
            <person name="Lindquist E.A."/>
            <person name="Yee Ngan C."/>
            <person name="Ohm R.A."/>
            <person name="Salamov A.A."/>
            <person name="Grigoriev I.V."/>
            <person name="Spatafora J.W."/>
            <person name="Berbee M.L."/>
        </authorList>
    </citation>
    <scope>NUCLEOTIDE SEQUENCE [LARGE SCALE GENOMIC DNA]</scope>
    <source>
        <strain evidence="5 6">NRRL 28638</strain>
    </source>
</reference>
<dbReference type="GO" id="GO:0000812">
    <property type="term" value="C:Swr1 complex"/>
    <property type="evidence" value="ECO:0007669"/>
    <property type="project" value="UniProtKB-UniRule"/>
</dbReference>
<dbReference type="GO" id="GO:0006355">
    <property type="term" value="P:regulation of DNA-templated transcription"/>
    <property type="evidence" value="ECO:0007669"/>
    <property type="project" value="InterPro"/>
</dbReference>
<gene>
    <name evidence="3" type="primary">YAF9</name>
    <name evidence="5" type="ORF">CONCODRAFT_5454</name>
</gene>
<keyword evidence="3" id="KW-0805">Transcription regulation</keyword>
<keyword evidence="3" id="KW-0234">DNA repair</keyword>
<keyword evidence="3" id="KW-0963">Cytoplasm</keyword>
<organism evidence="5 6">
    <name type="scientific">Conidiobolus coronatus (strain ATCC 28846 / CBS 209.66 / NRRL 28638)</name>
    <name type="common">Delacroixia coronata</name>
    <dbReference type="NCBI Taxonomy" id="796925"/>
    <lineage>
        <taxon>Eukaryota</taxon>
        <taxon>Fungi</taxon>
        <taxon>Fungi incertae sedis</taxon>
        <taxon>Zoopagomycota</taxon>
        <taxon>Entomophthoromycotina</taxon>
        <taxon>Entomophthoromycetes</taxon>
        <taxon>Entomophthorales</taxon>
        <taxon>Ancylistaceae</taxon>
        <taxon>Conidiobolus</taxon>
    </lineage>
</organism>
<dbReference type="PROSITE" id="PS51037">
    <property type="entry name" value="YEATS"/>
    <property type="match status" value="1"/>
</dbReference>
<dbReference type="GO" id="GO:0006325">
    <property type="term" value="P:chromatin organization"/>
    <property type="evidence" value="ECO:0007669"/>
    <property type="project" value="UniProtKB-KW"/>
</dbReference>
<evidence type="ECO:0000256" key="2">
    <source>
        <dbReference type="PROSITE-ProRule" id="PRU00376"/>
    </source>
</evidence>
<keyword evidence="1 2" id="KW-0539">Nucleus</keyword>
<proteinExistence type="inferred from homology"/>
<evidence type="ECO:0000256" key="3">
    <source>
        <dbReference type="RuleBase" id="RU367117"/>
    </source>
</evidence>
<dbReference type="InterPro" id="IPR055129">
    <property type="entry name" value="YEATS_dom"/>
</dbReference>
<protein>
    <recommendedName>
        <fullName evidence="3">Protein AF-9 homolog</fullName>
    </recommendedName>
</protein>
<dbReference type="GO" id="GO:0005737">
    <property type="term" value="C:cytoplasm"/>
    <property type="evidence" value="ECO:0007669"/>
    <property type="project" value="UniProtKB-SubCell"/>
</dbReference>
<keyword evidence="3" id="KW-0156">Chromatin regulator</keyword>
<keyword evidence="3" id="KW-0227">DNA damage</keyword>
<dbReference type="GO" id="GO:0006281">
    <property type="term" value="P:DNA repair"/>
    <property type="evidence" value="ECO:0007669"/>
    <property type="project" value="UniProtKB-UniRule"/>
</dbReference>
<keyword evidence="3" id="KW-0804">Transcription</keyword>
<comment type="subunit">
    <text evidence="3">Component of the SWR1 chromatin-remodeling complex and of the NuA4 histone acetyltransferase complex.</text>
</comment>
<feature type="domain" description="YEATS" evidence="4">
    <location>
        <begin position="3"/>
        <end position="127"/>
    </location>
</feature>
<feature type="non-terminal residue" evidence="5">
    <location>
        <position position="127"/>
    </location>
</feature>
<comment type="subcellular location">
    <subcellularLocation>
        <location evidence="3">Nucleus</location>
    </subcellularLocation>
    <subcellularLocation>
        <location evidence="3">Cytoplasm</location>
    </subcellularLocation>
</comment>
<dbReference type="OrthoDB" id="1741717at2759"/>
<comment type="function">
    <text evidence="3">Component of the SWR1 complex which mediates the ATP-dependent exchange of histone H2A for an H2A variant leading to transcriptional regulation of selected genes by chromatin remodeling. Component of the NuA4 histone acetyltransferase complex which is involved in transcriptional activation of selected genes principally by acetylation of nucleosomal histones H4 and H2A. The NuA4 complex is also involved in DNA repair. Yaf9 may also be required for viability in conditions in which the structural integrity of the spindle is compromised.</text>
</comment>
<accession>A0A137PA08</accession>
<evidence type="ECO:0000256" key="1">
    <source>
        <dbReference type="ARBA" id="ARBA00023242"/>
    </source>
</evidence>
<keyword evidence="3" id="KW-0175">Coiled coil</keyword>
<sequence>MSKEKDKRITRELLIQTSNSVTKSKTSEGHVIRNWKIYIEQLPKTNSRGEEVNLSMNYVESVTYKLHESFANSVRVIKESPFELRERGWGEFDMLITLNFVNNLYPPQSFGHFLSFAQPNSSEKKEL</sequence>
<keyword evidence="6" id="KW-1185">Reference proteome</keyword>
<dbReference type="PANTHER" id="PTHR23195">
    <property type="entry name" value="YEATS DOMAIN"/>
    <property type="match status" value="1"/>
</dbReference>
<evidence type="ECO:0000313" key="5">
    <source>
        <dbReference type="EMBL" id="KXN71833.1"/>
    </source>
</evidence>
<comment type="domain">
    <text evidence="3">The coiled-coil domain is required for assembly into the NuA4 complex.</text>
</comment>
<evidence type="ECO:0000259" key="4">
    <source>
        <dbReference type="PROSITE" id="PS51037"/>
    </source>
</evidence>
<evidence type="ECO:0000313" key="6">
    <source>
        <dbReference type="Proteomes" id="UP000070444"/>
    </source>
</evidence>
<dbReference type="EMBL" id="KQ964466">
    <property type="protein sequence ID" value="KXN71833.1"/>
    <property type="molecule type" value="Genomic_DNA"/>
</dbReference>
<dbReference type="STRING" id="796925.A0A137PA08"/>
<keyword evidence="3" id="KW-0010">Activator</keyword>
<name>A0A137PA08_CONC2</name>
<dbReference type="Pfam" id="PF03366">
    <property type="entry name" value="YEATS"/>
    <property type="match status" value="1"/>
</dbReference>
<dbReference type="InterPro" id="IPR005033">
    <property type="entry name" value="YEATS"/>
</dbReference>